<evidence type="ECO:0000256" key="1">
    <source>
        <dbReference type="ARBA" id="ARBA00008164"/>
    </source>
</evidence>
<keyword evidence="2" id="KW-0812">Transmembrane</keyword>
<gene>
    <name evidence="4" type="ORF">COX05_01845</name>
</gene>
<dbReference type="FunFam" id="3.30.479.30:FF:000004">
    <property type="entry name" value="Putative membrane protease family, stomatin"/>
    <property type="match status" value="1"/>
</dbReference>
<dbReference type="GO" id="GO:0005886">
    <property type="term" value="C:plasma membrane"/>
    <property type="evidence" value="ECO:0007669"/>
    <property type="project" value="InterPro"/>
</dbReference>
<protein>
    <recommendedName>
        <fullName evidence="3">Band 7 domain-containing protein</fullName>
    </recommendedName>
</protein>
<dbReference type="InterPro" id="IPR043202">
    <property type="entry name" value="Band-7_stomatin-like"/>
</dbReference>
<accession>A0A2H0BG72</accession>
<keyword evidence="2" id="KW-0472">Membrane</keyword>
<dbReference type="EMBL" id="PCSU01000027">
    <property type="protein sequence ID" value="PIP56673.1"/>
    <property type="molecule type" value="Genomic_DNA"/>
</dbReference>
<sequence length="273" mass="30267">MIGTVPFIPSNTQVGIMVSFVTLPLALWISWIVAKMFYILPEWERMVLLRLGKFSGVHGPGFFIVPPFIFSVASILDIRIMTQQVEATATLTKDNVPTRVTAALEYEIVDPQKAVIQVSNFLNTIIWLSTEALKNTIGSMDLKELLSNRDEIAAQLREQIDDSANSYGINVRAVRLTDIDTPPELIEELAVIARARRAAEAKQIQAHAEVMVAQKIAEASEILSKTEGGFRLREIQNISEISKEESSTIIIYPFNSDDGKNLAHVATARADLS</sequence>
<dbReference type="SMART" id="SM00244">
    <property type="entry name" value="PHB"/>
    <property type="match status" value="1"/>
</dbReference>
<feature type="transmembrane region" description="Helical" evidence="2">
    <location>
        <begin position="16"/>
        <end position="40"/>
    </location>
</feature>
<organism evidence="4 5">
    <name type="scientific">candidate division WWE3 bacterium CG22_combo_CG10-13_8_21_14_all_39_12</name>
    <dbReference type="NCBI Taxonomy" id="1975094"/>
    <lineage>
        <taxon>Bacteria</taxon>
        <taxon>Katanobacteria</taxon>
    </lineage>
</organism>
<dbReference type="AlphaFoldDB" id="A0A2H0BG72"/>
<feature type="transmembrane region" description="Helical" evidence="2">
    <location>
        <begin position="61"/>
        <end position="81"/>
    </location>
</feature>
<dbReference type="Gene3D" id="6.10.250.2090">
    <property type="match status" value="1"/>
</dbReference>
<name>A0A2H0BG72_UNCKA</name>
<reference evidence="4 5" key="1">
    <citation type="submission" date="2017-09" db="EMBL/GenBank/DDBJ databases">
        <title>Depth-based differentiation of microbial function through sediment-hosted aquifers and enrichment of novel symbionts in the deep terrestrial subsurface.</title>
        <authorList>
            <person name="Probst A.J."/>
            <person name="Ladd B."/>
            <person name="Jarett J.K."/>
            <person name="Geller-Mcgrath D.E."/>
            <person name="Sieber C.M."/>
            <person name="Emerson J.B."/>
            <person name="Anantharaman K."/>
            <person name="Thomas B.C."/>
            <person name="Malmstrom R."/>
            <person name="Stieglmeier M."/>
            <person name="Klingl A."/>
            <person name="Woyke T."/>
            <person name="Ryan C.M."/>
            <person name="Banfield J.F."/>
        </authorList>
    </citation>
    <scope>NUCLEOTIDE SEQUENCE [LARGE SCALE GENOMIC DNA]</scope>
    <source>
        <strain evidence="4">CG22_combo_CG10-13_8_21_14_all_39_12</strain>
    </source>
</reference>
<dbReference type="InterPro" id="IPR001107">
    <property type="entry name" value="Band_7"/>
</dbReference>
<feature type="domain" description="Band 7" evidence="3">
    <location>
        <begin position="35"/>
        <end position="193"/>
    </location>
</feature>
<evidence type="ECO:0000313" key="5">
    <source>
        <dbReference type="Proteomes" id="UP000228495"/>
    </source>
</evidence>
<comment type="similarity">
    <text evidence="1">Belongs to the band 7/mec-2 family.</text>
</comment>
<dbReference type="Proteomes" id="UP000228495">
    <property type="component" value="Unassembled WGS sequence"/>
</dbReference>
<dbReference type="SUPFAM" id="SSF117892">
    <property type="entry name" value="Band 7/SPFH domain"/>
    <property type="match status" value="1"/>
</dbReference>
<dbReference type="PRINTS" id="PR00721">
    <property type="entry name" value="STOMATIN"/>
</dbReference>
<keyword evidence="2" id="KW-1133">Transmembrane helix</keyword>
<dbReference type="PANTHER" id="PTHR10264">
    <property type="entry name" value="BAND 7 PROTEIN-RELATED"/>
    <property type="match status" value="1"/>
</dbReference>
<dbReference type="InterPro" id="IPR036013">
    <property type="entry name" value="Band_7/SPFH_dom_sf"/>
</dbReference>
<comment type="caution">
    <text evidence="4">The sequence shown here is derived from an EMBL/GenBank/DDBJ whole genome shotgun (WGS) entry which is preliminary data.</text>
</comment>
<proteinExistence type="inferred from homology"/>
<dbReference type="InterPro" id="IPR001972">
    <property type="entry name" value="Stomatin_HflK_fam"/>
</dbReference>
<dbReference type="Pfam" id="PF01145">
    <property type="entry name" value="Band_7"/>
    <property type="match status" value="1"/>
</dbReference>
<dbReference type="GO" id="GO:0098552">
    <property type="term" value="C:side of membrane"/>
    <property type="evidence" value="ECO:0007669"/>
    <property type="project" value="UniProtKB-ARBA"/>
</dbReference>
<evidence type="ECO:0000259" key="3">
    <source>
        <dbReference type="SMART" id="SM00244"/>
    </source>
</evidence>
<dbReference type="Gene3D" id="3.30.479.30">
    <property type="entry name" value="Band 7 domain"/>
    <property type="match status" value="1"/>
</dbReference>
<evidence type="ECO:0000313" key="4">
    <source>
        <dbReference type="EMBL" id="PIP56673.1"/>
    </source>
</evidence>
<evidence type="ECO:0000256" key="2">
    <source>
        <dbReference type="SAM" id="Phobius"/>
    </source>
</evidence>
<dbReference type="PANTHER" id="PTHR10264:SF19">
    <property type="entry name" value="AT06885P-RELATED"/>
    <property type="match status" value="1"/>
</dbReference>